<feature type="compositionally biased region" description="Basic and acidic residues" evidence="1">
    <location>
        <begin position="145"/>
        <end position="155"/>
    </location>
</feature>
<evidence type="ECO:0000313" key="3">
    <source>
        <dbReference type="Proteomes" id="UP001432322"/>
    </source>
</evidence>
<feature type="compositionally biased region" description="Acidic residues" evidence="1">
    <location>
        <begin position="80"/>
        <end position="89"/>
    </location>
</feature>
<name>A0AAV5UV87_9BILA</name>
<feature type="compositionally biased region" description="Basic residues" evidence="1">
    <location>
        <begin position="164"/>
        <end position="180"/>
    </location>
</feature>
<dbReference type="Proteomes" id="UP001432322">
    <property type="component" value="Unassembled WGS sequence"/>
</dbReference>
<protein>
    <submittedName>
        <fullName evidence="2">Uncharacterized protein</fullName>
    </submittedName>
</protein>
<proteinExistence type="predicted"/>
<feature type="compositionally biased region" description="Basic residues" evidence="1">
    <location>
        <begin position="122"/>
        <end position="131"/>
    </location>
</feature>
<feature type="region of interest" description="Disordered" evidence="1">
    <location>
        <begin position="51"/>
        <end position="229"/>
    </location>
</feature>
<accession>A0AAV5UV87</accession>
<keyword evidence="3" id="KW-1185">Reference proteome</keyword>
<organism evidence="2 3">
    <name type="scientific">Pristionchus fissidentatus</name>
    <dbReference type="NCBI Taxonomy" id="1538716"/>
    <lineage>
        <taxon>Eukaryota</taxon>
        <taxon>Metazoa</taxon>
        <taxon>Ecdysozoa</taxon>
        <taxon>Nematoda</taxon>
        <taxon>Chromadorea</taxon>
        <taxon>Rhabditida</taxon>
        <taxon>Rhabditina</taxon>
        <taxon>Diplogasteromorpha</taxon>
        <taxon>Diplogasteroidea</taxon>
        <taxon>Neodiplogasteridae</taxon>
        <taxon>Pristionchus</taxon>
    </lineage>
</organism>
<dbReference type="EMBL" id="BTSY01000001">
    <property type="protein sequence ID" value="GMT11206.1"/>
    <property type="molecule type" value="Genomic_DNA"/>
</dbReference>
<evidence type="ECO:0000313" key="2">
    <source>
        <dbReference type="EMBL" id="GMT11206.1"/>
    </source>
</evidence>
<feature type="compositionally biased region" description="Basic and acidic residues" evidence="1">
    <location>
        <begin position="209"/>
        <end position="229"/>
    </location>
</feature>
<comment type="caution">
    <text evidence="2">The sequence shown here is derived from an EMBL/GenBank/DDBJ whole genome shotgun (WGS) entry which is preliminary data.</text>
</comment>
<gene>
    <name evidence="2" type="ORF">PFISCL1PPCAC_2503</name>
</gene>
<evidence type="ECO:0000256" key="1">
    <source>
        <dbReference type="SAM" id="MobiDB-lite"/>
    </source>
</evidence>
<dbReference type="AlphaFoldDB" id="A0AAV5UV87"/>
<sequence>TKSCRGRKRIDSSTVWSDIDEDTVSQLQKAADASDENNEILDVLKEKREVNNVRPGRKRKGLMSEKIDNKKTKKITADDIWSDIDEDTKSDDASKKRNEKLAEPKEKKEVKNIRSLLNRRGSMNKKINRKITVRDLWSDMEDEDTKSADESKDYKEELDESKEKKKKVKKSSGRKRRIKKEKIDDKKKKRVTVRDIWSDMDEDTTPADVSKEYNEKEKAEDPNDDTRDTVDDAIVKEDTVFQSKLAKLPSTVAESTTEIDVNVLDNSIEEGELVDD</sequence>
<reference evidence="2" key="1">
    <citation type="submission" date="2023-10" db="EMBL/GenBank/DDBJ databases">
        <title>Genome assembly of Pristionchus species.</title>
        <authorList>
            <person name="Yoshida K."/>
            <person name="Sommer R.J."/>
        </authorList>
    </citation>
    <scope>NUCLEOTIDE SEQUENCE</scope>
    <source>
        <strain evidence="2">RS5133</strain>
    </source>
</reference>
<feature type="compositionally biased region" description="Basic and acidic residues" evidence="1">
    <location>
        <begin position="181"/>
        <end position="197"/>
    </location>
</feature>
<feature type="compositionally biased region" description="Basic and acidic residues" evidence="1">
    <location>
        <begin position="90"/>
        <end position="112"/>
    </location>
</feature>
<feature type="non-terminal residue" evidence="2">
    <location>
        <position position="1"/>
    </location>
</feature>